<gene>
    <name evidence="2" type="ORF">K461DRAFT_295664</name>
</gene>
<dbReference type="AlphaFoldDB" id="A0A9P4J0W8"/>
<reference evidence="2" key="1">
    <citation type="journal article" date="2020" name="Stud. Mycol.">
        <title>101 Dothideomycetes genomes: a test case for predicting lifestyles and emergence of pathogens.</title>
        <authorList>
            <person name="Haridas S."/>
            <person name="Albert R."/>
            <person name="Binder M."/>
            <person name="Bloem J."/>
            <person name="Labutti K."/>
            <person name="Salamov A."/>
            <person name="Andreopoulos B."/>
            <person name="Baker S."/>
            <person name="Barry K."/>
            <person name="Bills G."/>
            <person name="Bluhm B."/>
            <person name="Cannon C."/>
            <person name="Castanera R."/>
            <person name="Culley D."/>
            <person name="Daum C."/>
            <person name="Ezra D."/>
            <person name="Gonzalez J."/>
            <person name="Henrissat B."/>
            <person name="Kuo A."/>
            <person name="Liang C."/>
            <person name="Lipzen A."/>
            <person name="Lutzoni F."/>
            <person name="Magnuson J."/>
            <person name="Mondo S."/>
            <person name="Nolan M."/>
            <person name="Ohm R."/>
            <person name="Pangilinan J."/>
            <person name="Park H.-J."/>
            <person name="Ramirez L."/>
            <person name="Alfaro M."/>
            <person name="Sun H."/>
            <person name="Tritt A."/>
            <person name="Yoshinaga Y."/>
            <person name="Zwiers L.-H."/>
            <person name="Turgeon B."/>
            <person name="Goodwin S."/>
            <person name="Spatafora J."/>
            <person name="Crous P."/>
            <person name="Grigoriev I."/>
        </authorList>
    </citation>
    <scope>NUCLEOTIDE SEQUENCE</scope>
    <source>
        <strain evidence="2">CBS 260.36</strain>
    </source>
</reference>
<name>A0A9P4J0W8_9PEZI</name>
<feature type="region of interest" description="Disordered" evidence="1">
    <location>
        <begin position="249"/>
        <end position="281"/>
    </location>
</feature>
<dbReference type="EMBL" id="ML996089">
    <property type="protein sequence ID" value="KAF2150379.1"/>
    <property type="molecule type" value="Genomic_DNA"/>
</dbReference>
<dbReference type="SUPFAM" id="SSF52047">
    <property type="entry name" value="RNI-like"/>
    <property type="match status" value="1"/>
</dbReference>
<sequence>MATMIEPGMRSYSAPATLQNTSTKDDSTTTPEYMDPSLAEAAQIPLQTFAIPQFPPEAKNLRSLTLTSDIKLDDYQSVLTQPFSIPSSPPISSLCPSITSLTLEHFSLGYPPSFLTSLAHTVVPNITTLVIYNQLFAGLTPPSQSDAATFLSSLPSLRALHFLDTFFRPTSLALLASALHPDPDTDKGKVDEVLSPSSSSSSPTAQRKGLLVLSVNYTSRPSTDFQSRIPAAEIPALICPTLISLSLSVSPPDADPDSTPPDEGGQKTDDATAPLPPHASAPLVEALTGPRAPGVLKQLNTTLYTLSLGDVETILARHGELLVLCVTLGVEDVQSTKREWGRLMARYMRSVERLEVVVEPGLGCALEMSRVPNSALAEAFPGREELQQLSDEGGRLLKFEVSVLKSKRFASLAWEWQKGEWRGGVVQPVGSDLPTS</sequence>
<feature type="region of interest" description="Disordered" evidence="1">
    <location>
        <begin position="1"/>
        <end position="31"/>
    </location>
</feature>
<evidence type="ECO:0000256" key="1">
    <source>
        <dbReference type="SAM" id="MobiDB-lite"/>
    </source>
</evidence>
<proteinExistence type="predicted"/>
<dbReference type="Proteomes" id="UP000799439">
    <property type="component" value="Unassembled WGS sequence"/>
</dbReference>
<dbReference type="OrthoDB" id="5356476at2759"/>
<evidence type="ECO:0000313" key="2">
    <source>
        <dbReference type="EMBL" id="KAF2150379.1"/>
    </source>
</evidence>
<protein>
    <submittedName>
        <fullName evidence="2">Uncharacterized protein</fullName>
    </submittedName>
</protein>
<keyword evidence="3" id="KW-1185">Reference proteome</keyword>
<organism evidence="2 3">
    <name type="scientific">Myriangium duriaei CBS 260.36</name>
    <dbReference type="NCBI Taxonomy" id="1168546"/>
    <lineage>
        <taxon>Eukaryota</taxon>
        <taxon>Fungi</taxon>
        <taxon>Dikarya</taxon>
        <taxon>Ascomycota</taxon>
        <taxon>Pezizomycotina</taxon>
        <taxon>Dothideomycetes</taxon>
        <taxon>Dothideomycetidae</taxon>
        <taxon>Myriangiales</taxon>
        <taxon>Myriangiaceae</taxon>
        <taxon>Myriangium</taxon>
    </lineage>
</organism>
<evidence type="ECO:0000313" key="3">
    <source>
        <dbReference type="Proteomes" id="UP000799439"/>
    </source>
</evidence>
<comment type="caution">
    <text evidence="2">The sequence shown here is derived from an EMBL/GenBank/DDBJ whole genome shotgun (WGS) entry which is preliminary data.</text>
</comment>
<accession>A0A9P4J0W8</accession>
<feature type="region of interest" description="Disordered" evidence="1">
    <location>
        <begin position="185"/>
        <end position="205"/>
    </location>
</feature>